<protein>
    <recommendedName>
        <fullName evidence="4">THO complex subunit 1</fullName>
    </recommendedName>
</protein>
<dbReference type="OrthoDB" id="9402762at2759"/>
<evidence type="ECO:0000313" key="2">
    <source>
        <dbReference type="EMBL" id="KAG2195605.1"/>
    </source>
</evidence>
<feature type="region of interest" description="Disordered" evidence="1">
    <location>
        <begin position="448"/>
        <end position="474"/>
    </location>
</feature>
<organism evidence="2 3">
    <name type="scientific">Mucor plumbeus</name>
    <dbReference type="NCBI Taxonomy" id="97098"/>
    <lineage>
        <taxon>Eukaryota</taxon>
        <taxon>Fungi</taxon>
        <taxon>Fungi incertae sedis</taxon>
        <taxon>Mucoromycota</taxon>
        <taxon>Mucoromycotina</taxon>
        <taxon>Mucoromycetes</taxon>
        <taxon>Mucorales</taxon>
        <taxon>Mucorineae</taxon>
        <taxon>Mucoraceae</taxon>
        <taxon>Mucor</taxon>
    </lineage>
</organism>
<evidence type="ECO:0008006" key="4">
    <source>
        <dbReference type="Google" id="ProtNLM"/>
    </source>
</evidence>
<dbReference type="EMBL" id="JAEPRC010000517">
    <property type="protein sequence ID" value="KAG2195605.1"/>
    <property type="molecule type" value="Genomic_DNA"/>
</dbReference>
<dbReference type="GO" id="GO:0006406">
    <property type="term" value="P:mRNA export from nucleus"/>
    <property type="evidence" value="ECO:0007669"/>
    <property type="project" value="TreeGrafter"/>
</dbReference>
<comment type="caution">
    <text evidence="2">The sequence shown here is derived from an EMBL/GenBank/DDBJ whole genome shotgun (WGS) entry which is preliminary data.</text>
</comment>
<gene>
    <name evidence="2" type="ORF">INT46_002329</name>
</gene>
<sequence length="633" mass="73206">MSKFLIYRDEIDKAIKNCLLSTTDYRNDNQVSEVPFNVIQDLVQKNIQPLGGSENKLNIKMPDESKQDWRKNATEVIFRRTLLQMIDLEQSDEKFNKIFDCLDIVLYCTETNVDLLDVVVPLTFLEELSESHTTNGCEKIFNYIEKRKSRITVDMVPGKGKGLILLRMCNDLLRRLSKETNTVFCGRILMFLANSFPLGERSGVNLRGDFNTDMIHFDSDEQVDADPNMTDDQKAFYKLFWSTRVYFSNPPTIFADENFEKLQKGTDKIVERFGIIGEKEAEILGARKNEGLKRSREEFEQEDKSSMEEDPVIVEEMLALINRDYRFPRLLSSRRLLDLEMEDARFRRNLIVQYLILFQYLSGFSTEEKEKTKEALAARGATKQSLIQPSYTLSDDQIKWIDETKQVLLKLLRAIKPHGKLYTDIILTILEHERHWIIWKASGCPAFEKQPRDNKKLEQNRLSKKPRLEAPPRKYRYSHGNQEVSKLFSKDNSISLSSFMLNRPKIPSGIQVIDGSLMELDDSLDPPQERFNYANGTLLQASRIVYESHPSLIRLFYAAKKDSYKEMNEKLNETTENGGEQDDDDSATKPAIPDFIVGDKITEDHVQAEIGALTKARDILIDETTNKDTEMKD</sequence>
<dbReference type="GO" id="GO:0000445">
    <property type="term" value="C:THO complex part of transcription export complex"/>
    <property type="evidence" value="ECO:0007669"/>
    <property type="project" value="TreeGrafter"/>
</dbReference>
<proteinExistence type="predicted"/>
<feature type="region of interest" description="Disordered" evidence="1">
    <location>
        <begin position="572"/>
        <end position="592"/>
    </location>
</feature>
<feature type="compositionally biased region" description="Basic and acidic residues" evidence="1">
    <location>
        <begin position="449"/>
        <end position="472"/>
    </location>
</feature>
<accession>A0A8H7UU20</accession>
<reference evidence="2" key="1">
    <citation type="submission" date="2020-12" db="EMBL/GenBank/DDBJ databases">
        <title>Metabolic potential, ecology and presence of endohyphal bacteria is reflected in genomic diversity of Mucoromycotina.</title>
        <authorList>
            <person name="Muszewska A."/>
            <person name="Okrasinska A."/>
            <person name="Steczkiewicz K."/>
            <person name="Drgas O."/>
            <person name="Orlowska M."/>
            <person name="Perlinska-Lenart U."/>
            <person name="Aleksandrzak-Piekarczyk T."/>
            <person name="Szatraj K."/>
            <person name="Zielenkiewicz U."/>
            <person name="Pilsyk S."/>
            <person name="Malc E."/>
            <person name="Mieczkowski P."/>
            <person name="Kruszewska J.S."/>
            <person name="Biernat P."/>
            <person name="Pawlowska J."/>
        </authorList>
    </citation>
    <scope>NUCLEOTIDE SEQUENCE</scope>
    <source>
        <strain evidence="2">CBS 226.32</strain>
    </source>
</reference>
<dbReference type="Proteomes" id="UP000650833">
    <property type="component" value="Unassembled WGS sequence"/>
</dbReference>
<name>A0A8H7UU20_9FUNG</name>
<dbReference type="AlphaFoldDB" id="A0A8H7UU20"/>
<keyword evidence="3" id="KW-1185">Reference proteome</keyword>
<dbReference type="InterPro" id="IPR021861">
    <property type="entry name" value="THO_THOC1"/>
</dbReference>
<dbReference type="Pfam" id="PF11957">
    <property type="entry name" value="efThoc1"/>
    <property type="match status" value="1"/>
</dbReference>
<evidence type="ECO:0000313" key="3">
    <source>
        <dbReference type="Proteomes" id="UP000650833"/>
    </source>
</evidence>
<dbReference type="PANTHER" id="PTHR13265:SF0">
    <property type="entry name" value="HPR1"/>
    <property type="match status" value="1"/>
</dbReference>
<evidence type="ECO:0000256" key="1">
    <source>
        <dbReference type="SAM" id="MobiDB-lite"/>
    </source>
</evidence>
<dbReference type="PANTHER" id="PTHR13265">
    <property type="entry name" value="THO COMPLEX SUBUNIT 1"/>
    <property type="match status" value="1"/>
</dbReference>